<dbReference type="STRING" id="1193181.BN10_140033"/>
<gene>
    <name evidence="1" type="ORF">BN10_140033</name>
</gene>
<reference evidence="1 2" key="1">
    <citation type="journal article" date="2013" name="ISME J.">
        <title>A metabolic model for members of the genus Tetrasphaera involved in enhanced biological phosphorus removal.</title>
        <authorList>
            <person name="Kristiansen R."/>
            <person name="Nguyen H.T.T."/>
            <person name="Saunders A.M."/>
            <person name="Nielsen J.L."/>
            <person name="Wimmer R."/>
            <person name="Le V.Q."/>
            <person name="McIlroy S.J."/>
            <person name="Petrovski S."/>
            <person name="Seviour R.J."/>
            <person name="Calteau A."/>
            <person name="Nielsen K.L."/>
            <person name="Nielsen P.H."/>
        </authorList>
    </citation>
    <scope>NUCLEOTIDE SEQUENCE [LARGE SCALE GENOMIC DNA]</scope>
    <source>
        <strain evidence="1 2">Lp2</strain>
    </source>
</reference>
<sequence>MKEAVTWINDKANKDKAIALLQKNLSIDAKVATQIWEEGHDSFLTSIDEDMWKKNMEFSTGKADSVPFSVVQNDCGK</sequence>
<comment type="caution">
    <text evidence="1">The sequence shown here is derived from an EMBL/GenBank/DDBJ whole genome shotgun (WGS) entry which is preliminary data.</text>
</comment>
<dbReference type="EMBL" id="CAIZ01000046">
    <property type="protein sequence ID" value="CCH69221.1"/>
    <property type="molecule type" value="Genomic_DNA"/>
</dbReference>
<name>N0E0H7_9MICO</name>
<keyword evidence="2" id="KW-1185">Reference proteome</keyword>
<evidence type="ECO:0000313" key="1">
    <source>
        <dbReference type="EMBL" id="CCH69221.1"/>
    </source>
</evidence>
<dbReference type="RefSeq" id="WP_010849379.1">
    <property type="nucleotide sequence ID" value="NZ_HF570956.1"/>
</dbReference>
<evidence type="ECO:0000313" key="2">
    <source>
        <dbReference type="Proteomes" id="UP000013167"/>
    </source>
</evidence>
<dbReference type="Proteomes" id="UP000013167">
    <property type="component" value="Unassembled WGS sequence"/>
</dbReference>
<dbReference type="Gene3D" id="3.40.190.10">
    <property type="entry name" value="Periplasmic binding protein-like II"/>
    <property type="match status" value="1"/>
</dbReference>
<dbReference type="AlphaFoldDB" id="N0E0H7"/>
<proteinExistence type="predicted"/>
<protein>
    <submittedName>
        <fullName evidence="1">Uncharacterized protein</fullName>
    </submittedName>
</protein>
<organism evidence="1 2">
    <name type="scientific">Phycicoccus elongatus Lp2</name>
    <dbReference type="NCBI Taxonomy" id="1193181"/>
    <lineage>
        <taxon>Bacteria</taxon>
        <taxon>Bacillati</taxon>
        <taxon>Actinomycetota</taxon>
        <taxon>Actinomycetes</taxon>
        <taxon>Micrococcales</taxon>
        <taxon>Intrasporangiaceae</taxon>
        <taxon>Phycicoccus</taxon>
    </lineage>
</organism>
<dbReference type="HOGENOM" id="CLU_2636836_0_0_11"/>
<accession>N0E0H7</accession>